<evidence type="ECO:0000313" key="2">
    <source>
        <dbReference type="Proteomes" id="UP000321562"/>
    </source>
</evidence>
<sequence length="87" mass="8949">MTHVYLHPHQGRGPAADLASAWNALCCLPATHPWFWLVRSAPPGGFAATFIEMCASAHGAAPAIGLVLLDALPVLLDAVGAGASRHG</sequence>
<dbReference type="OrthoDB" id="7873010at2"/>
<reference evidence="1 2" key="1">
    <citation type="submission" date="2019-08" db="EMBL/GenBank/DDBJ databases">
        <authorList>
            <person name="Ye J."/>
        </authorList>
    </citation>
    <scope>NUCLEOTIDE SEQUENCE [LARGE SCALE GENOMIC DNA]</scope>
    <source>
        <strain evidence="1 2">TK008</strain>
    </source>
</reference>
<protein>
    <submittedName>
        <fullName evidence="1">Uncharacterized protein</fullName>
    </submittedName>
</protein>
<dbReference type="EMBL" id="VOPL01000001">
    <property type="protein sequence ID" value="TXB70660.1"/>
    <property type="molecule type" value="Genomic_DNA"/>
</dbReference>
<dbReference type="Proteomes" id="UP000321562">
    <property type="component" value="Unassembled WGS sequence"/>
</dbReference>
<organism evidence="1 2">
    <name type="scientific">Paracoccus aurantiacus</name>
    <dbReference type="NCBI Taxonomy" id="2599412"/>
    <lineage>
        <taxon>Bacteria</taxon>
        <taxon>Pseudomonadati</taxon>
        <taxon>Pseudomonadota</taxon>
        <taxon>Alphaproteobacteria</taxon>
        <taxon>Rhodobacterales</taxon>
        <taxon>Paracoccaceae</taxon>
        <taxon>Paracoccus</taxon>
    </lineage>
</organism>
<comment type="caution">
    <text evidence="1">The sequence shown here is derived from an EMBL/GenBank/DDBJ whole genome shotgun (WGS) entry which is preliminary data.</text>
</comment>
<dbReference type="AlphaFoldDB" id="A0A5C6S8D6"/>
<dbReference type="RefSeq" id="WP_147096146.1">
    <property type="nucleotide sequence ID" value="NZ_JBHUFH010000002.1"/>
</dbReference>
<gene>
    <name evidence="1" type="ORF">FQV27_01985</name>
</gene>
<keyword evidence="2" id="KW-1185">Reference proteome</keyword>
<evidence type="ECO:0000313" key="1">
    <source>
        <dbReference type="EMBL" id="TXB70660.1"/>
    </source>
</evidence>
<proteinExistence type="predicted"/>
<name>A0A5C6S8D6_9RHOB</name>
<accession>A0A5C6S8D6</accession>